<evidence type="ECO:0000256" key="1">
    <source>
        <dbReference type="SAM" id="SignalP"/>
    </source>
</evidence>
<name>A0A2J7TI39_METSI</name>
<feature type="signal peptide" evidence="1">
    <location>
        <begin position="1"/>
        <end position="27"/>
    </location>
</feature>
<dbReference type="AlphaFoldDB" id="A0A2J7TI39"/>
<evidence type="ECO:0000313" key="2">
    <source>
        <dbReference type="EMBL" id="PNG26451.1"/>
    </source>
</evidence>
<comment type="caution">
    <text evidence="2">The sequence shown here is derived from an EMBL/GenBank/DDBJ whole genome shotgun (WGS) entry which is preliminary data.</text>
</comment>
<evidence type="ECO:0008006" key="4">
    <source>
        <dbReference type="Google" id="ProtNLM"/>
    </source>
</evidence>
<feature type="chain" id="PRO_5014468791" description="Porin" evidence="1">
    <location>
        <begin position="28"/>
        <end position="118"/>
    </location>
</feature>
<protein>
    <recommendedName>
        <fullName evidence="4">Porin</fullName>
    </recommendedName>
</protein>
<dbReference type="RefSeq" id="WP_102843333.1">
    <property type="nucleotide sequence ID" value="NZ_PDZR01000007.1"/>
</dbReference>
<evidence type="ECO:0000313" key="3">
    <source>
        <dbReference type="Proteomes" id="UP000236286"/>
    </source>
</evidence>
<dbReference type="PROSITE" id="PS51257">
    <property type="entry name" value="PROKAR_LIPOPROTEIN"/>
    <property type="match status" value="1"/>
</dbReference>
<dbReference type="EMBL" id="PDZR01000007">
    <property type="protein sequence ID" value="PNG26451.1"/>
    <property type="molecule type" value="Genomic_DNA"/>
</dbReference>
<reference evidence="2 3" key="1">
    <citation type="submission" date="2017-10" db="EMBL/GenBank/DDBJ databases">
        <title>Genome announcement of Methylocella silvestris TVC from permafrost.</title>
        <authorList>
            <person name="Wang J."/>
            <person name="Geng K."/>
            <person name="Ul-Haque F."/>
            <person name="Crombie A.T."/>
            <person name="Street L.E."/>
            <person name="Wookey P.A."/>
            <person name="Murrell J.C."/>
            <person name="Pratscher J."/>
        </authorList>
    </citation>
    <scope>NUCLEOTIDE SEQUENCE [LARGE SCALE GENOMIC DNA]</scope>
    <source>
        <strain evidence="2 3">TVC</strain>
    </source>
</reference>
<keyword evidence="1" id="KW-0732">Signal</keyword>
<organism evidence="2 3">
    <name type="scientific">Methylocella silvestris</name>
    <dbReference type="NCBI Taxonomy" id="199596"/>
    <lineage>
        <taxon>Bacteria</taxon>
        <taxon>Pseudomonadati</taxon>
        <taxon>Pseudomonadota</taxon>
        <taxon>Alphaproteobacteria</taxon>
        <taxon>Hyphomicrobiales</taxon>
        <taxon>Beijerinckiaceae</taxon>
        <taxon>Methylocella</taxon>
    </lineage>
</organism>
<proteinExistence type="predicted"/>
<dbReference type="Proteomes" id="UP000236286">
    <property type="component" value="Unassembled WGS sequence"/>
</dbReference>
<gene>
    <name evidence="2" type="ORF">CR492_08595</name>
</gene>
<dbReference type="OrthoDB" id="8255413at2"/>
<sequence>MILLKNGLLLASSVGCGVIALGAAAQAQGLPSGKAERVAQARCEAEYGPGFSAVANSSTCIWVGGHVRVGFGPRCDSPDNGWANSGGPVRVNAGDGAARATTGRLRLNEGASAATIAR</sequence>
<accession>A0A2J7TI39</accession>